<dbReference type="AlphaFoldDB" id="A0A061SBJ0"/>
<name>A0A061SBJ0_9CHLO</name>
<dbReference type="GO" id="GO:0005524">
    <property type="term" value="F:ATP binding"/>
    <property type="evidence" value="ECO:0007669"/>
    <property type="project" value="UniProtKB-KW"/>
</dbReference>
<keyword evidence="7" id="KW-0648">Protein biosynthesis</keyword>
<dbReference type="InterPro" id="IPR004166">
    <property type="entry name" value="a-kinase_dom"/>
</dbReference>
<keyword evidence="3" id="KW-0547">Nucleotide-binding</keyword>
<reference evidence="7" key="1">
    <citation type="submission" date="2014-05" db="EMBL/GenBank/DDBJ databases">
        <title>The transcriptome of the halophilic microalga Tetraselmis sp. GSL018 isolated from the Great Salt Lake, Utah.</title>
        <authorList>
            <person name="Jinkerson R.E."/>
            <person name="D'Adamo S."/>
            <person name="Posewitz M.C."/>
        </authorList>
    </citation>
    <scope>NUCLEOTIDE SEQUENCE</scope>
    <source>
        <strain evidence="7">GSL018</strain>
    </source>
</reference>
<evidence type="ECO:0000313" key="7">
    <source>
        <dbReference type="EMBL" id="JAC80429.1"/>
    </source>
</evidence>
<dbReference type="PANTHER" id="PTHR45992:SF2">
    <property type="entry name" value="EUKARYOTIC ELONGATION FACTOR 2 KINASE"/>
    <property type="match status" value="1"/>
</dbReference>
<dbReference type="InterPro" id="IPR011009">
    <property type="entry name" value="Kinase-like_dom_sf"/>
</dbReference>
<keyword evidence="7" id="KW-0251">Elongation factor</keyword>
<evidence type="ECO:0000256" key="5">
    <source>
        <dbReference type="ARBA" id="ARBA00022840"/>
    </source>
</evidence>
<dbReference type="EMBL" id="GBEZ01004817">
    <property type="protein sequence ID" value="JAC80429.1"/>
    <property type="molecule type" value="Transcribed_RNA"/>
</dbReference>
<proteinExistence type="predicted"/>
<accession>A0A061SBJ0</accession>
<dbReference type="GO" id="GO:0031037">
    <property type="term" value="P:myosin II filament disassembly"/>
    <property type="evidence" value="ECO:0007669"/>
    <property type="project" value="TreeGrafter"/>
</dbReference>
<protein>
    <submittedName>
        <fullName evidence="7">Elongation factor 2 kinase</fullName>
    </submittedName>
</protein>
<dbReference type="GO" id="GO:1903013">
    <property type="term" value="P:response to differentiation-inducing factor 1"/>
    <property type="evidence" value="ECO:0007669"/>
    <property type="project" value="TreeGrafter"/>
</dbReference>
<dbReference type="SUPFAM" id="SSF56112">
    <property type="entry name" value="Protein kinase-like (PK-like)"/>
    <property type="match status" value="1"/>
</dbReference>
<dbReference type="Pfam" id="PF02816">
    <property type="entry name" value="Alpha_kinase"/>
    <property type="match status" value="1"/>
</dbReference>
<dbReference type="GO" id="GO:0003746">
    <property type="term" value="F:translation elongation factor activity"/>
    <property type="evidence" value="ECO:0007669"/>
    <property type="project" value="UniProtKB-KW"/>
</dbReference>
<dbReference type="GO" id="GO:0004674">
    <property type="term" value="F:protein serine/threonine kinase activity"/>
    <property type="evidence" value="ECO:0007669"/>
    <property type="project" value="UniProtKB-KW"/>
</dbReference>
<evidence type="ECO:0000256" key="1">
    <source>
        <dbReference type="ARBA" id="ARBA00022527"/>
    </source>
</evidence>
<evidence type="ECO:0000259" key="6">
    <source>
        <dbReference type="PROSITE" id="PS51158"/>
    </source>
</evidence>
<keyword evidence="2" id="KW-0808">Transferase</keyword>
<dbReference type="InterPro" id="IPR051852">
    <property type="entry name" value="Alpha-type_PK"/>
</dbReference>
<organism evidence="7">
    <name type="scientific">Tetraselmis sp. GSL018</name>
    <dbReference type="NCBI Taxonomy" id="582737"/>
    <lineage>
        <taxon>Eukaryota</taxon>
        <taxon>Viridiplantae</taxon>
        <taxon>Chlorophyta</taxon>
        <taxon>core chlorophytes</taxon>
        <taxon>Chlorodendrophyceae</taxon>
        <taxon>Chlorodendrales</taxon>
        <taxon>Chlorodendraceae</taxon>
        <taxon>Tetraselmis</taxon>
    </lineage>
</organism>
<sequence>MAPFSGVKFSYEVSSEQWRTSNVQLDISDAPCGEGGMRYAFHAAELDNRVHSIASVVKVYKDMSRKAAARACFDESMTQMIADSYAQDFNRIAGRHKVAFLPVQVVELQRPFFGAKHVCLEPHMPGHFVKHSDNSGSVTTGADLPQAFSHYTYEASNRLLVVCDIQGQGVDFFTDPQIHSFDGEGFGLGNLGPRGIRRWRQTHRCNAICKLAKLPPLQDGERRQSRPRETDKQLAERLQAEEYAQAGGHAKPPDAQMVMRRLLWDGRRYNDTISNAIRHLAL</sequence>
<evidence type="ECO:0000256" key="4">
    <source>
        <dbReference type="ARBA" id="ARBA00022777"/>
    </source>
</evidence>
<dbReference type="PANTHER" id="PTHR45992">
    <property type="entry name" value="EUKARYOTIC ELONGATION FACTOR 2 KINASE-RELATED"/>
    <property type="match status" value="1"/>
</dbReference>
<dbReference type="Gene3D" id="3.30.200.20">
    <property type="entry name" value="Phosphorylase Kinase, domain 1"/>
    <property type="match status" value="2"/>
</dbReference>
<dbReference type="SMART" id="SM00811">
    <property type="entry name" value="Alpha_kinase"/>
    <property type="match status" value="1"/>
</dbReference>
<keyword evidence="5" id="KW-0067">ATP-binding</keyword>
<keyword evidence="4 7" id="KW-0418">Kinase</keyword>
<dbReference type="Gene3D" id="3.20.200.10">
    <property type="entry name" value="MHCK/EF2 kinase"/>
    <property type="match status" value="1"/>
</dbReference>
<evidence type="ECO:0000256" key="3">
    <source>
        <dbReference type="ARBA" id="ARBA00022741"/>
    </source>
</evidence>
<evidence type="ECO:0000256" key="2">
    <source>
        <dbReference type="ARBA" id="ARBA00022679"/>
    </source>
</evidence>
<gene>
    <name evidence="7" type="primary">EEF2K</name>
    <name evidence="7" type="ORF">TSPGSL018_10297</name>
</gene>
<feature type="domain" description="Alpha-type protein kinase" evidence="6">
    <location>
        <begin position="10"/>
        <end position="217"/>
    </location>
</feature>
<keyword evidence="1" id="KW-0723">Serine/threonine-protein kinase</keyword>
<dbReference type="PROSITE" id="PS51158">
    <property type="entry name" value="ALPHA_KINASE"/>
    <property type="match status" value="1"/>
</dbReference>